<dbReference type="OrthoDB" id="163794at2759"/>
<accession>M5GGI8</accession>
<dbReference type="InterPro" id="IPR007014">
    <property type="entry name" value="FUN14"/>
</dbReference>
<dbReference type="RefSeq" id="XP_040632457.1">
    <property type="nucleotide sequence ID" value="XM_040774716.1"/>
</dbReference>
<comment type="subcellular location">
    <subcellularLocation>
        <location evidence="1">Membrane</location>
    </subcellularLocation>
</comment>
<evidence type="ECO:0008006" key="10">
    <source>
        <dbReference type="Google" id="ProtNLM"/>
    </source>
</evidence>
<evidence type="ECO:0000256" key="7">
    <source>
        <dbReference type="SAM" id="Phobius"/>
    </source>
</evidence>
<dbReference type="PANTHER" id="PTHR21346:SF10">
    <property type="entry name" value="TRANSMEMBRANE PROTEIN"/>
    <property type="match status" value="1"/>
</dbReference>
<dbReference type="Pfam" id="PF04930">
    <property type="entry name" value="FUN14"/>
    <property type="match status" value="1"/>
</dbReference>
<dbReference type="AlphaFoldDB" id="M5GGI8"/>
<sequence>MDQPLTAHEAPSVPAPPPADLRPAEPTSMVNIYELSFGAVCGICAGVFIKKGAKMLAFVLGGIFVLLQYCNSMSLISVNWDKASERFDNLFSSTGPDGVRHPPTVASLWNWLVDFLLADFQQRASFVAGLLLGLRVG</sequence>
<reference evidence="8 9" key="1">
    <citation type="journal article" date="2012" name="Science">
        <title>The Paleozoic origin of enzymatic lignin decomposition reconstructed from 31 fungal genomes.</title>
        <authorList>
            <person name="Floudas D."/>
            <person name="Binder M."/>
            <person name="Riley R."/>
            <person name="Barry K."/>
            <person name="Blanchette R.A."/>
            <person name="Henrissat B."/>
            <person name="Martinez A.T."/>
            <person name="Otillar R."/>
            <person name="Spatafora J.W."/>
            <person name="Yadav J.S."/>
            <person name="Aerts A."/>
            <person name="Benoit I."/>
            <person name="Boyd A."/>
            <person name="Carlson A."/>
            <person name="Copeland A."/>
            <person name="Coutinho P.M."/>
            <person name="de Vries R.P."/>
            <person name="Ferreira P."/>
            <person name="Findley K."/>
            <person name="Foster B."/>
            <person name="Gaskell J."/>
            <person name="Glotzer D."/>
            <person name="Gorecki P."/>
            <person name="Heitman J."/>
            <person name="Hesse C."/>
            <person name="Hori C."/>
            <person name="Igarashi K."/>
            <person name="Jurgens J.A."/>
            <person name="Kallen N."/>
            <person name="Kersten P."/>
            <person name="Kohler A."/>
            <person name="Kuees U."/>
            <person name="Kumar T.K.A."/>
            <person name="Kuo A."/>
            <person name="LaButti K."/>
            <person name="Larrondo L.F."/>
            <person name="Lindquist E."/>
            <person name="Ling A."/>
            <person name="Lombard V."/>
            <person name="Lucas S."/>
            <person name="Lundell T."/>
            <person name="Martin R."/>
            <person name="McLaughlin D.J."/>
            <person name="Morgenstern I."/>
            <person name="Morin E."/>
            <person name="Murat C."/>
            <person name="Nagy L.G."/>
            <person name="Nolan M."/>
            <person name="Ohm R.A."/>
            <person name="Patyshakuliyeva A."/>
            <person name="Rokas A."/>
            <person name="Ruiz-Duenas F.J."/>
            <person name="Sabat G."/>
            <person name="Salamov A."/>
            <person name="Samejima M."/>
            <person name="Schmutz J."/>
            <person name="Slot J.C."/>
            <person name="St John F."/>
            <person name="Stenlid J."/>
            <person name="Sun H."/>
            <person name="Sun S."/>
            <person name="Syed K."/>
            <person name="Tsang A."/>
            <person name="Wiebenga A."/>
            <person name="Young D."/>
            <person name="Pisabarro A."/>
            <person name="Eastwood D.C."/>
            <person name="Martin F."/>
            <person name="Cullen D."/>
            <person name="Grigoriev I.V."/>
            <person name="Hibbett D.S."/>
        </authorList>
    </citation>
    <scope>NUCLEOTIDE SEQUENCE [LARGE SCALE GENOMIC DNA]</scope>
    <source>
        <strain evidence="8 9">DJM-731 SS1</strain>
    </source>
</reference>
<name>M5GGI8_DACPD</name>
<evidence type="ECO:0000313" key="9">
    <source>
        <dbReference type="Proteomes" id="UP000030653"/>
    </source>
</evidence>
<organism evidence="8 9">
    <name type="scientific">Dacryopinax primogenitus (strain DJM 731)</name>
    <name type="common">Brown rot fungus</name>
    <dbReference type="NCBI Taxonomy" id="1858805"/>
    <lineage>
        <taxon>Eukaryota</taxon>
        <taxon>Fungi</taxon>
        <taxon>Dikarya</taxon>
        <taxon>Basidiomycota</taxon>
        <taxon>Agaricomycotina</taxon>
        <taxon>Dacrymycetes</taxon>
        <taxon>Dacrymycetales</taxon>
        <taxon>Dacrymycetaceae</taxon>
        <taxon>Dacryopinax</taxon>
    </lineage>
</organism>
<dbReference type="STRING" id="1858805.M5GGI8"/>
<dbReference type="EMBL" id="JH795856">
    <property type="protein sequence ID" value="EJU05563.1"/>
    <property type="molecule type" value="Genomic_DNA"/>
</dbReference>
<comment type="similarity">
    <text evidence="2">Belongs to the FUN14 family.</text>
</comment>
<evidence type="ECO:0000256" key="5">
    <source>
        <dbReference type="ARBA" id="ARBA00023136"/>
    </source>
</evidence>
<evidence type="ECO:0000256" key="1">
    <source>
        <dbReference type="ARBA" id="ARBA00004370"/>
    </source>
</evidence>
<keyword evidence="5 7" id="KW-0472">Membrane</keyword>
<dbReference type="OMA" id="IDWTRIQ"/>
<evidence type="ECO:0000313" key="8">
    <source>
        <dbReference type="EMBL" id="EJU05563.1"/>
    </source>
</evidence>
<feature type="transmembrane region" description="Helical" evidence="7">
    <location>
        <begin position="30"/>
        <end position="49"/>
    </location>
</feature>
<keyword evidence="9" id="KW-1185">Reference proteome</keyword>
<dbReference type="Proteomes" id="UP000030653">
    <property type="component" value="Unassembled WGS sequence"/>
</dbReference>
<evidence type="ECO:0000256" key="6">
    <source>
        <dbReference type="SAM" id="MobiDB-lite"/>
    </source>
</evidence>
<feature type="region of interest" description="Disordered" evidence="6">
    <location>
        <begin position="1"/>
        <end position="21"/>
    </location>
</feature>
<keyword evidence="3 7" id="KW-0812">Transmembrane</keyword>
<dbReference type="HOGENOM" id="CLU_095425_0_1_1"/>
<protein>
    <recommendedName>
        <fullName evidence="10">FUN14-domain-containing protein</fullName>
    </recommendedName>
</protein>
<gene>
    <name evidence="8" type="ORF">DACRYDRAFT_46554</name>
</gene>
<proteinExistence type="inferred from homology"/>
<evidence type="ECO:0000256" key="2">
    <source>
        <dbReference type="ARBA" id="ARBA00009160"/>
    </source>
</evidence>
<dbReference type="GO" id="GO:0016020">
    <property type="term" value="C:membrane"/>
    <property type="evidence" value="ECO:0007669"/>
    <property type="project" value="UniProtKB-SubCell"/>
</dbReference>
<evidence type="ECO:0000256" key="4">
    <source>
        <dbReference type="ARBA" id="ARBA00022989"/>
    </source>
</evidence>
<evidence type="ECO:0000256" key="3">
    <source>
        <dbReference type="ARBA" id="ARBA00022692"/>
    </source>
</evidence>
<dbReference type="PANTHER" id="PTHR21346">
    <property type="entry name" value="FUN14 DOMAIN CONTAINING"/>
    <property type="match status" value="1"/>
</dbReference>
<keyword evidence="4 7" id="KW-1133">Transmembrane helix</keyword>
<dbReference type="GeneID" id="63689778"/>
<feature type="transmembrane region" description="Helical" evidence="7">
    <location>
        <begin position="56"/>
        <end position="80"/>
    </location>
</feature>